<organism evidence="3 4">
    <name type="scientific">Sphingobium yanoikuyae</name>
    <name type="common">Sphingomonas yanoikuyae</name>
    <dbReference type="NCBI Taxonomy" id="13690"/>
    <lineage>
        <taxon>Bacteria</taxon>
        <taxon>Pseudomonadati</taxon>
        <taxon>Pseudomonadota</taxon>
        <taxon>Alphaproteobacteria</taxon>
        <taxon>Sphingomonadales</taxon>
        <taxon>Sphingomonadaceae</taxon>
        <taxon>Sphingobium</taxon>
    </lineage>
</organism>
<evidence type="ECO:0000313" key="4">
    <source>
        <dbReference type="Proteomes" id="UP000028534"/>
    </source>
</evidence>
<sequence>MVLLSRAAGALAALLMLPGCLVTPGSFTSTLDIRADRSFAFAYKGEILASDMDKALGGLNSDAEEDPLEGVAPPEGEEAVLQKVAQSQSKTPTPPEEPQFDKTSGDDAQMQAMASALTKEKGFRSVQYLGDHKFAIDYAISGRLDHAFLFPFNIDAQIVLPFVAVEMRGADRVRVKAPGFSNGFDKSQGPAGMGGGSGDAAAKALNGTFTLTTDAEIVSQNQEDGATTVPEGKRITWTITPLTGDAPAATLRVRP</sequence>
<evidence type="ECO:0000256" key="1">
    <source>
        <dbReference type="SAM" id="MobiDB-lite"/>
    </source>
</evidence>
<dbReference type="AlphaFoldDB" id="A0A084EU10"/>
<gene>
    <name evidence="3" type="ORF">CP98_00129</name>
</gene>
<name>A0A084EU10_SPHYA</name>
<comment type="caution">
    <text evidence="3">The sequence shown here is derived from an EMBL/GenBank/DDBJ whole genome shotgun (WGS) entry which is preliminary data.</text>
</comment>
<feature type="signal peptide" evidence="2">
    <location>
        <begin position="1"/>
        <end position="22"/>
    </location>
</feature>
<feature type="chain" id="PRO_5001774720" description="DUF4852 domain-containing protein" evidence="2">
    <location>
        <begin position="23"/>
        <end position="255"/>
    </location>
</feature>
<accession>A0A084EU10</accession>
<evidence type="ECO:0008006" key="5">
    <source>
        <dbReference type="Google" id="ProtNLM"/>
    </source>
</evidence>
<protein>
    <recommendedName>
        <fullName evidence="5">DUF4852 domain-containing protein</fullName>
    </recommendedName>
</protein>
<dbReference type="RefSeq" id="WP_037515930.1">
    <property type="nucleotide sequence ID" value="NZ_JGVR01000001.1"/>
</dbReference>
<keyword evidence="2" id="KW-0732">Signal</keyword>
<evidence type="ECO:0000256" key="2">
    <source>
        <dbReference type="SAM" id="SignalP"/>
    </source>
</evidence>
<dbReference type="Proteomes" id="UP000028534">
    <property type="component" value="Unassembled WGS sequence"/>
</dbReference>
<dbReference type="STRING" id="13690.AX777_06195"/>
<dbReference type="EMBL" id="JGVR01000001">
    <property type="protein sequence ID" value="KEZ21452.1"/>
    <property type="molecule type" value="Genomic_DNA"/>
</dbReference>
<reference evidence="3 4" key="1">
    <citation type="submission" date="2014-03" db="EMBL/GenBank/DDBJ databases">
        <title>Genome sequence of Sphingobium yanoikuyae B1.</title>
        <authorList>
            <person name="Gan H.M."/>
            <person name="Gan H.Y."/>
            <person name="Savka M.A."/>
        </authorList>
    </citation>
    <scope>NUCLEOTIDE SEQUENCE [LARGE SCALE GENOMIC DNA]</scope>
    <source>
        <strain evidence="3 4">B1</strain>
    </source>
</reference>
<evidence type="ECO:0000313" key="3">
    <source>
        <dbReference type="EMBL" id="KEZ21452.1"/>
    </source>
</evidence>
<proteinExistence type="predicted"/>
<dbReference type="PATRIC" id="fig|13690.10.peg.131"/>
<feature type="region of interest" description="Disordered" evidence="1">
    <location>
        <begin position="83"/>
        <end position="108"/>
    </location>
</feature>
<dbReference type="eggNOG" id="ENOG5032TJS">
    <property type="taxonomic scope" value="Bacteria"/>
</dbReference>